<proteinExistence type="predicted"/>
<dbReference type="InterPro" id="IPR001270">
    <property type="entry name" value="ClpA/B"/>
</dbReference>
<dbReference type="PANTHER" id="PTHR11638:SF18">
    <property type="entry name" value="HEAT SHOCK PROTEIN 104"/>
    <property type="match status" value="1"/>
</dbReference>
<evidence type="ECO:0000256" key="3">
    <source>
        <dbReference type="ARBA" id="ARBA00022840"/>
    </source>
</evidence>
<gene>
    <name evidence="8" type="ORF">COU23_01245</name>
</gene>
<dbReference type="InterPro" id="IPR041546">
    <property type="entry name" value="ClpA/ClpB_AAA_lid"/>
</dbReference>
<dbReference type="EMBL" id="PFBP01000019">
    <property type="protein sequence ID" value="PIT89959.1"/>
    <property type="molecule type" value="Genomic_DNA"/>
</dbReference>
<feature type="domain" description="AAA+ ATPase" evidence="6">
    <location>
        <begin position="360"/>
        <end position="521"/>
    </location>
</feature>
<evidence type="ECO:0000256" key="2">
    <source>
        <dbReference type="ARBA" id="ARBA00022741"/>
    </source>
</evidence>
<dbReference type="InterPro" id="IPR003593">
    <property type="entry name" value="AAA+_ATPase"/>
</dbReference>
<evidence type="ECO:0000259" key="6">
    <source>
        <dbReference type="SMART" id="SM00382"/>
    </source>
</evidence>
<dbReference type="InterPro" id="IPR050130">
    <property type="entry name" value="ClpA_ClpB"/>
</dbReference>
<evidence type="ECO:0000259" key="7">
    <source>
        <dbReference type="SMART" id="SM01086"/>
    </source>
</evidence>
<dbReference type="AlphaFoldDB" id="A0A2M6WAX8"/>
<dbReference type="Gene3D" id="1.10.8.60">
    <property type="match status" value="2"/>
</dbReference>
<dbReference type="Pfam" id="PF10431">
    <property type="entry name" value="ClpB_D2-small"/>
    <property type="match status" value="1"/>
</dbReference>
<dbReference type="GO" id="GO:0005737">
    <property type="term" value="C:cytoplasm"/>
    <property type="evidence" value="ECO:0007669"/>
    <property type="project" value="TreeGrafter"/>
</dbReference>
<dbReference type="Proteomes" id="UP000231464">
    <property type="component" value="Unassembled WGS sequence"/>
</dbReference>
<dbReference type="Pfam" id="PF07724">
    <property type="entry name" value="AAA_2"/>
    <property type="match status" value="1"/>
</dbReference>
<dbReference type="Pfam" id="PF17871">
    <property type="entry name" value="AAA_lid_9"/>
    <property type="match status" value="1"/>
</dbReference>
<dbReference type="Gene3D" id="1.10.1780.10">
    <property type="entry name" value="Clp, N-terminal domain"/>
    <property type="match status" value="1"/>
</dbReference>
<keyword evidence="3" id="KW-0067">ATP-binding</keyword>
<evidence type="ECO:0000256" key="4">
    <source>
        <dbReference type="ARBA" id="ARBA00023186"/>
    </source>
</evidence>
<keyword evidence="5" id="KW-0812">Transmembrane</keyword>
<name>A0A2M6WAX8_9BACT</name>
<evidence type="ECO:0000256" key="1">
    <source>
        <dbReference type="ARBA" id="ARBA00022737"/>
    </source>
</evidence>
<evidence type="ECO:0000256" key="5">
    <source>
        <dbReference type="SAM" id="Phobius"/>
    </source>
</evidence>
<dbReference type="InterPro" id="IPR019489">
    <property type="entry name" value="Clp_ATPase_C"/>
</dbReference>
<keyword evidence="4" id="KW-0143">Chaperone</keyword>
<evidence type="ECO:0008006" key="10">
    <source>
        <dbReference type="Google" id="ProtNLM"/>
    </source>
</evidence>
<dbReference type="CDD" id="cd19499">
    <property type="entry name" value="RecA-like_ClpB_Hsp104-like"/>
    <property type="match status" value="1"/>
</dbReference>
<dbReference type="GO" id="GO:0005524">
    <property type="term" value="F:ATP binding"/>
    <property type="evidence" value="ECO:0007669"/>
    <property type="project" value="UniProtKB-KW"/>
</dbReference>
<organism evidence="8 9">
    <name type="scientific">Candidatus Kuenenbacteria bacterium CG10_big_fil_rev_8_21_14_0_10_36_11</name>
    <dbReference type="NCBI Taxonomy" id="1974618"/>
    <lineage>
        <taxon>Bacteria</taxon>
        <taxon>Candidatus Kueneniibacteriota</taxon>
    </lineage>
</organism>
<dbReference type="PRINTS" id="PR00300">
    <property type="entry name" value="CLPPROTEASEA"/>
</dbReference>
<dbReference type="SMART" id="SM01086">
    <property type="entry name" value="ClpB_D2-small"/>
    <property type="match status" value="1"/>
</dbReference>
<sequence>MQFIICDSCQEKDIHCPVCLGQRMALSFANHFFYWQKTMTRPHIYHARVLKLIKKIIDALLFIFVLIVWLSVLFFCYKFIVNGGDVFTFFARKNILMQIFWLTALVALYLAYRIFGAKVSAETVIKLNLDDLKKSVKISQDVWSEKNKLLKKANVSRAFDYESLDLIEHSFLLAEKQGCFLAPAHIFYQLLEKKQTQNYLFRLNLDVSQIRVHLERIFVNLEKGSGVSLSATKLFLQSYLEACLTRREFVALEEILVALNFEEGQVKDLLIDFGIDENKMRQVVAWKRIQQRIAKHWHNLQSRAATKPKHEVNRSYTAAVSPFLDQFSEDLTQLARSGHLEPTVGKEQELVALFNCFNAGKDGVVLVGERGVGKSFVTESLAELMAAEEVPILFQDKRLVRLSVSALIAGADAPGAIEARLLAILKEVRRAGNIILVIDNIEALIGLDTESSASLDLAQVLAEELEKRYFLMIAIADKEKYNAYLKNSLLGQLLAVVNVNEPESDAAIRILETKTPYLEHKYQIFFSYQALDKAVELTTKYVHNQFLPVKAITALEQTASFVLQTKGHNALVTAEDVAAVISKNVKIPLTKVTETESDKLLNLEQEIHFRIIDQVEAVSAVAEALRRARANLVQGKRPIASFLFLGPTGVGKTEVARVLSEIYFGGLEHFIRLDMSEYGGADAVNKLIGFAGAQAGGYLTSQVKDKPFALVLLDEFEKAVTEAHNLFLQVMEDGRLTDANGETVDFTNTIIIATSNAGTDLIQNGLKAGQTIADIKQELVENKLSEYFRLELLNRFDGIIVFKPLSMSEVVAITKLLLDKLNKVLADKGIVLECKEEAIEQIAKAGFDESLGARPLRRVIQDKIENEIAKLILAKKVSRRDKIVLNSLDEIKIEKAK</sequence>
<evidence type="ECO:0000313" key="8">
    <source>
        <dbReference type="EMBL" id="PIT89959.1"/>
    </source>
</evidence>
<dbReference type="InterPro" id="IPR036628">
    <property type="entry name" value="Clp_N_dom_sf"/>
</dbReference>
<feature type="domain" description="AAA+ ATPase" evidence="6">
    <location>
        <begin position="638"/>
        <end position="806"/>
    </location>
</feature>
<dbReference type="SUPFAM" id="SSF81923">
    <property type="entry name" value="Double Clp-N motif"/>
    <property type="match status" value="1"/>
</dbReference>
<dbReference type="GO" id="GO:0016887">
    <property type="term" value="F:ATP hydrolysis activity"/>
    <property type="evidence" value="ECO:0007669"/>
    <property type="project" value="InterPro"/>
</dbReference>
<feature type="domain" description="Clp ATPase C-terminal" evidence="7">
    <location>
        <begin position="805"/>
        <end position="893"/>
    </location>
</feature>
<keyword evidence="1" id="KW-0677">Repeat</keyword>
<accession>A0A2M6WAX8</accession>
<dbReference type="PANTHER" id="PTHR11638">
    <property type="entry name" value="ATP-DEPENDENT CLP PROTEASE"/>
    <property type="match status" value="1"/>
</dbReference>
<keyword evidence="2" id="KW-0547">Nucleotide-binding</keyword>
<protein>
    <recommendedName>
        <fullName evidence="10">Clp R domain-containing protein</fullName>
    </recommendedName>
</protein>
<dbReference type="Gene3D" id="3.40.50.300">
    <property type="entry name" value="P-loop containing nucleotide triphosphate hydrolases"/>
    <property type="match status" value="2"/>
</dbReference>
<dbReference type="InterPro" id="IPR003959">
    <property type="entry name" value="ATPase_AAA_core"/>
</dbReference>
<dbReference type="SUPFAM" id="SSF52540">
    <property type="entry name" value="P-loop containing nucleoside triphosphate hydrolases"/>
    <property type="match status" value="2"/>
</dbReference>
<comment type="caution">
    <text evidence="8">The sequence shown here is derived from an EMBL/GenBank/DDBJ whole genome shotgun (WGS) entry which is preliminary data.</text>
</comment>
<dbReference type="InterPro" id="IPR027417">
    <property type="entry name" value="P-loop_NTPase"/>
</dbReference>
<reference evidence="9" key="1">
    <citation type="submission" date="2017-09" db="EMBL/GenBank/DDBJ databases">
        <title>Depth-based differentiation of microbial function through sediment-hosted aquifers and enrichment of novel symbionts in the deep terrestrial subsurface.</title>
        <authorList>
            <person name="Probst A.J."/>
            <person name="Ladd B."/>
            <person name="Jarett J.K."/>
            <person name="Geller-Mcgrath D.E."/>
            <person name="Sieber C.M.K."/>
            <person name="Emerson J.B."/>
            <person name="Anantharaman K."/>
            <person name="Thomas B.C."/>
            <person name="Malmstrom R."/>
            <person name="Stieglmeier M."/>
            <person name="Klingl A."/>
            <person name="Woyke T."/>
            <person name="Ryan C.M."/>
            <person name="Banfield J.F."/>
        </authorList>
    </citation>
    <scope>NUCLEOTIDE SEQUENCE [LARGE SCALE GENOMIC DNA]</scope>
</reference>
<feature type="transmembrane region" description="Helical" evidence="5">
    <location>
        <begin position="56"/>
        <end position="80"/>
    </location>
</feature>
<feature type="transmembrane region" description="Helical" evidence="5">
    <location>
        <begin position="95"/>
        <end position="112"/>
    </location>
</feature>
<dbReference type="SMART" id="SM00382">
    <property type="entry name" value="AAA"/>
    <property type="match status" value="2"/>
</dbReference>
<evidence type="ECO:0000313" key="9">
    <source>
        <dbReference type="Proteomes" id="UP000231464"/>
    </source>
</evidence>
<keyword evidence="5" id="KW-1133">Transmembrane helix</keyword>
<dbReference type="GO" id="GO:0034605">
    <property type="term" value="P:cellular response to heat"/>
    <property type="evidence" value="ECO:0007669"/>
    <property type="project" value="TreeGrafter"/>
</dbReference>
<dbReference type="Pfam" id="PF00004">
    <property type="entry name" value="AAA"/>
    <property type="match status" value="1"/>
</dbReference>
<keyword evidence="5" id="KW-0472">Membrane</keyword>